<accession>A0A0D2KQQ2</accession>
<protein>
    <submittedName>
        <fullName evidence="10">U6 snRNA-associated Sm-like protein LSm8</fullName>
    </submittedName>
</protein>
<dbReference type="Pfam" id="PF01423">
    <property type="entry name" value="LSM"/>
    <property type="match status" value="1"/>
</dbReference>
<dbReference type="InterPro" id="IPR001163">
    <property type="entry name" value="Sm_dom_euk/arc"/>
</dbReference>
<evidence type="ECO:0000256" key="7">
    <source>
        <dbReference type="ARBA" id="ARBA00023242"/>
    </source>
</evidence>
<evidence type="ECO:0000256" key="2">
    <source>
        <dbReference type="ARBA" id="ARBA00006850"/>
    </source>
</evidence>
<dbReference type="SMART" id="SM00651">
    <property type="entry name" value="Sm"/>
    <property type="match status" value="1"/>
</dbReference>
<dbReference type="GO" id="GO:0008757">
    <property type="term" value="F:S-adenosylmethionine-dependent methyltransferase activity"/>
    <property type="evidence" value="ECO:0007669"/>
    <property type="project" value="InterPro"/>
</dbReference>
<keyword evidence="11" id="KW-1185">Reference proteome</keyword>
<dbReference type="GeneID" id="25727139"/>
<organism evidence="10 11">
    <name type="scientific">Monoraphidium neglectum</name>
    <dbReference type="NCBI Taxonomy" id="145388"/>
    <lineage>
        <taxon>Eukaryota</taxon>
        <taxon>Viridiplantae</taxon>
        <taxon>Chlorophyta</taxon>
        <taxon>core chlorophytes</taxon>
        <taxon>Chlorophyceae</taxon>
        <taxon>CS clade</taxon>
        <taxon>Sphaeropleales</taxon>
        <taxon>Selenastraceae</taxon>
        <taxon>Monoraphidium</taxon>
    </lineage>
</organism>
<dbReference type="PANTHER" id="PTHR15588">
    <property type="entry name" value="LSM1"/>
    <property type="match status" value="1"/>
</dbReference>
<keyword evidence="7" id="KW-0539">Nucleus</keyword>
<dbReference type="SUPFAM" id="SSF53335">
    <property type="entry name" value="S-adenosyl-L-methionine-dependent methyltransferases"/>
    <property type="match status" value="1"/>
</dbReference>
<dbReference type="InterPro" id="IPR034103">
    <property type="entry name" value="Lsm8"/>
</dbReference>
<dbReference type="InterPro" id="IPR029063">
    <property type="entry name" value="SAM-dependent_MTases_sf"/>
</dbReference>
<dbReference type="STRING" id="145388.A0A0D2KQQ2"/>
<comment type="subcellular location">
    <subcellularLocation>
        <location evidence="1">Nucleus</location>
    </subcellularLocation>
</comment>
<evidence type="ECO:0000313" key="10">
    <source>
        <dbReference type="EMBL" id="KIY97943.1"/>
    </source>
</evidence>
<evidence type="ECO:0000256" key="8">
    <source>
        <dbReference type="ARBA" id="ARBA00023274"/>
    </source>
</evidence>
<dbReference type="InterPro" id="IPR013216">
    <property type="entry name" value="Methyltransf_11"/>
</dbReference>
<dbReference type="CDD" id="cd01727">
    <property type="entry name" value="LSm8"/>
    <property type="match status" value="1"/>
</dbReference>
<sequence>MPNGAAAAVGVHPIAKLGFGGAGLSAYEAARPSYPPESIAHCIDALGLRRPGPVCDGNSPAGGPPAAGRPRVLDLAAGTGKLTAQLAALDLFDLSAAEPSAGMCDAFSRACPGVPVVAAEAAALPFEDAAFDAVFVGQAFHWFATPEACRELRRVLRPGGGLALLWNLEDAGQPWMRDFLDIFQPYARRAGVPNYGLGTHTAALASPWFAELFDVSPSPSACSKLFRSRQPLTREGAWLRVLSNSFVASLPEAEREGEAGAMGDKPTQGTGLVNMVDSVVTVITNDGRHIVGILRGYDQATNLILEDSHERVYSTKAGVDVLALGLYVIRGDNIAVVGQVDEEADAQLDLGSIRAPPLKAVTHG</sequence>
<dbReference type="GO" id="GO:0071011">
    <property type="term" value="C:precatalytic spliceosome"/>
    <property type="evidence" value="ECO:0007669"/>
    <property type="project" value="TreeGrafter"/>
</dbReference>
<dbReference type="Proteomes" id="UP000054498">
    <property type="component" value="Unassembled WGS sequence"/>
</dbReference>
<keyword evidence="5" id="KW-0694">RNA-binding</keyword>
<keyword evidence="3" id="KW-0507">mRNA processing</keyword>
<evidence type="ECO:0000259" key="9">
    <source>
        <dbReference type="PROSITE" id="PS52002"/>
    </source>
</evidence>
<proteinExistence type="inferred from homology"/>
<dbReference type="InterPro" id="IPR044642">
    <property type="entry name" value="PTHR15588"/>
</dbReference>
<evidence type="ECO:0000313" key="11">
    <source>
        <dbReference type="Proteomes" id="UP000054498"/>
    </source>
</evidence>
<dbReference type="GO" id="GO:0005688">
    <property type="term" value="C:U6 snRNP"/>
    <property type="evidence" value="ECO:0007669"/>
    <property type="project" value="InterPro"/>
</dbReference>
<dbReference type="Pfam" id="PF08241">
    <property type="entry name" value="Methyltransf_11"/>
    <property type="match status" value="1"/>
</dbReference>
<dbReference type="OrthoDB" id="10263346at2759"/>
<dbReference type="KEGG" id="mng:MNEG_10019"/>
<dbReference type="GO" id="GO:0000398">
    <property type="term" value="P:mRNA splicing, via spliceosome"/>
    <property type="evidence" value="ECO:0007669"/>
    <property type="project" value="InterPro"/>
</dbReference>
<reference evidence="10 11" key="1">
    <citation type="journal article" date="2013" name="BMC Genomics">
        <title>Reconstruction of the lipid metabolism for the microalga Monoraphidium neglectum from its genome sequence reveals characteristics suitable for biofuel production.</title>
        <authorList>
            <person name="Bogen C."/>
            <person name="Al-Dilaimi A."/>
            <person name="Albersmeier A."/>
            <person name="Wichmann J."/>
            <person name="Grundmann M."/>
            <person name="Rupp O."/>
            <person name="Lauersen K.J."/>
            <person name="Blifernez-Klassen O."/>
            <person name="Kalinowski J."/>
            <person name="Goesmann A."/>
            <person name="Mussgnug J.H."/>
            <person name="Kruse O."/>
        </authorList>
    </citation>
    <scope>NUCLEOTIDE SEQUENCE [LARGE SCALE GENOMIC DNA]</scope>
    <source>
        <strain evidence="10 11">SAG 48.87</strain>
    </source>
</reference>
<evidence type="ECO:0000256" key="4">
    <source>
        <dbReference type="ARBA" id="ARBA00022728"/>
    </source>
</evidence>
<evidence type="ECO:0000256" key="1">
    <source>
        <dbReference type="ARBA" id="ARBA00004123"/>
    </source>
</evidence>
<keyword evidence="6" id="KW-0508">mRNA splicing</keyword>
<dbReference type="GO" id="GO:0003729">
    <property type="term" value="F:mRNA binding"/>
    <property type="evidence" value="ECO:0007669"/>
    <property type="project" value="TreeGrafter"/>
</dbReference>
<gene>
    <name evidence="10" type="ORF">MNEG_10019</name>
</gene>
<dbReference type="CDD" id="cd02440">
    <property type="entry name" value="AdoMet_MTases"/>
    <property type="match status" value="1"/>
</dbReference>
<dbReference type="Gene3D" id="2.30.30.100">
    <property type="match status" value="1"/>
</dbReference>
<evidence type="ECO:0000256" key="5">
    <source>
        <dbReference type="ARBA" id="ARBA00022884"/>
    </source>
</evidence>
<dbReference type="AlphaFoldDB" id="A0A0D2KQQ2"/>
<dbReference type="RefSeq" id="XP_013896963.1">
    <property type="nucleotide sequence ID" value="XM_014041509.1"/>
</dbReference>
<dbReference type="PANTHER" id="PTHR15588:SF9">
    <property type="entry name" value="U6 SNRNA-ASSOCIATED SM-LIKE PROTEIN LSM8"/>
    <property type="match status" value="1"/>
</dbReference>
<evidence type="ECO:0000256" key="6">
    <source>
        <dbReference type="ARBA" id="ARBA00023187"/>
    </source>
</evidence>
<dbReference type="PROSITE" id="PS52002">
    <property type="entry name" value="SM"/>
    <property type="match status" value="1"/>
</dbReference>
<evidence type="ECO:0000256" key="3">
    <source>
        <dbReference type="ARBA" id="ARBA00022664"/>
    </source>
</evidence>
<dbReference type="SUPFAM" id="SSF50182">
    <property type="entry name" value="Sm-like ribonucleoproteins"/>
    <property type="match status" value="1"/>
</dbReference>
<keyword evidence="8" id="KW-0687">Ribonucleoprotein</keyword>
<dbReference type="GO" id="GO:0046540">
    <property type="term" value="C:U4/U6 x U5 tri-snRNP complex"/>
    <property type="evidence" value="ECO:0007669"/>
    <property type="project" value="InterPro"/>
</dbReference>
<feature type="domain" description="Sm" evidence="9">
    <location>
        <begin position="267"/>
        <end position="343"/>
    </location>
</feature>
<keyword evidence="4" id="KW-0747">Spliceosome</keyword>
<dbReference type="EMBL" id="KK102368">
    <property type="protein sequence ID" value="KIY97943.1"/>
    <property type="molecule type" value="Genomic_DNA"/>
</dbReference>
<dbReference type="FunFam" id="2.30.30.100:FF:000084">
    <property type="entry name" value="U6 snRNA-associated Sm-like protein LSm8"/>
    <property type="match status" value="1"/>
</dbReference>
<dbReference type="InterPro" id="IPR010920">
    <property type="entry name" value="LSM_dom_sf"/>
</dbReference>
<comment type="similarity">
    <text evidence="2">Belongs to the snRNP Sm proteins family.</text>
</comment>
<name>A0A0D2KQQ2_9CHLO</name>
<dbReference type="InterPro" id="IPR047575">
    <property type="entry name" value="Sm"/>
</dbReference>
<dbReference type="Gene3D" id="3.40.50.150">
    <property type="entry name" value="Vaccinia Virus protein VP39"/>
    <property type="match status" value="1"/>
</dbReference>